<evidence type="ECO:0000313" key="1">
    <source>
        <dbReference type="EMBL" id="JAD20271.1"/>
    </source>
</evidence>
<name>A0A0A8Y287_ARUDO</name>
<protein>
    <submittedName>
        <fullName evidence="1">Uncharacterized protein</fullName>
    </submittedName>
</protein>
<reference evidence="1" key="2">
    <citation type="journal article" date="2015" name="Data Brief">
        <title>Shoot transcriptome of the giant reed, Arundo donax.</title>
        <authorList>
            <person name="Barrero R.A."/>
            <person name="Guerrero F.D."/>
            <person name="Moolhuijzen P."/>
            <person name="Goolsby J.A."/>
            <person name="Tidwell J."/>
            <person name="Bellgard S.E."/>
            <person name="Bellgard M.I."/>
        </authorList>
    </citation>
    <scope>NUCLEOTIDE SEQUENCE</scope>
    <source>
        <tissue evidence="1">Shoot tissue taken approximately 20 cm above the soil surface</tissue>
    </source>
</reference>
<proteinExistence type="predicted"/>
<reference evidence="1" key="1">
    <citation type="submission" date="2014-09" db="EMBL/GenBank/DDBJ databases">
        <authorList>
            <person name="Magalhaes I.L.F."/>
            <person name="Oliveira U."/>
            <person name="Santos F.R."/>
            <person name="Vidigal T.H.D.A."/>
            <person name="Brescovit A.D."/>
            <person name="Santos A.J."/>
        </authorList>
    </citation>
    <scope>NUCLEOTIDE SEQUENCE</scope>
    <source>
        <tissue evidence="1">Shoot tissue taken approximately 20 cm above the soil surface</tissue>
    </source>
</reference>
<organism evidence="1">
    <name type="scientific">Arundo donax</name>
    <name type="common">Giant reed</name>
    <name type="synonym">Donax arundinaceus</name>
    <dbReference type="NCBI Taxonomy" id="35708"/>
    <lineage>
        <taxon>Eukaryota</taxon>
        <taxon>Viridiplantae</taxon>
        <taxon>Streptophyta</taxon>
        <taxon>Embryophyta</taxon>
        <taxon>Tracheophyta</taxon>
        <taxon>Spermatophyta</taxon>
        <taxon>Magnoliopsida</taxon>
        <taxon>Liliopsida</taxon>
        <taxon>Poales</taxon>
        <taxon>Poaceae</taxon>
        <taxon>PACMAD clade</taxon>
        <taxon>Arundinoideae</taxon>
        <taxon>Arundineae</taxon>
        <taxon>Arundo</taxon>
    </lineage>
</organism>
<sequence length="32" mass="3625">MLNCKPATTPIKQNHRILANSGDHVDKHHYQG</sequence>
<dbReference type="AlphaFoldDB" id="A0A0A8Y287"/>
<dbReference type="EMBL" id="GBRH01277624">
    <property type="protein sequence ID" value="JAD20271.1"/>
    <property type="molecule type" value="Transcribed_RNA"/>
</dbReference>
<accession>A0A0A8Y287</accession>